<keyword evidence="4" id="KW-0769">Symport</keyword>
<keyword evidence="3 8" id="KW-0812">Transmembrane</keyword>
<comment type="caution">
    <text evidence="10">The sequence shown here is derived from an EMBL/GenBank/DDBJ whole genome shotgun (WGS) entry which is preliminary data.</text>
</comment>
<evidence type="ECO:0000256" key="8">
    <source>
        <dbReference type="SAM" id="Phobius"/>
    </source>
</evidence>
<name>A0A4Y2P394_ARAVE</name>
<feature type="transmembrane region" description="Helical" evidence="8">
    <location>
        <begin position="222"/>
        <end position="241"/>
    </location>
</feature>
<feature type="transmembrane region" description="Helical" evidence="8">
    <location>
        <begin position="358"/>
        <end position="377"/>
    </location>
</feature>
<keyword evidence="5 8" id="KW-1133">Transmembrane helix</keyword>
<feature type="region of interest" description="Disordered" evidence="7">
    <location>
        <begin position="481"/>
        <end position="501"/>
    </location>
</feature>
<keyword evidence="6 8" id="KW-0472">Membrane</keyword>
<keyword evidence="2" id="KW-0813">Transport</keyword>
<feature type="transmembrane region" description="Helical" evidence="8">
    <location>
        <begin position="286"/>
        <end position="308"/>
    </location>
</feature>
<dbReference type="EMBL" id="BGPR01010471">
    <property type="protein sequence ID" value="GBN46344.1"/>
    <property type="molecule type" value="Genomic_DNA"/>
</dbReference>
<evidence type="ECO:0000256" key="3">
    <source>
        <dbReference type="ARBA" id="ARBA00022692"/>
    </source>
</evidence>
<evidence type="ECO:0000256" key="5">
    <source>
        <dbReference type="ARBA" id="ARBA00022989"/>
    </source>
</evidence>
<reference evidence="10 11" key="1">
    <citation type="journal article" date="2019" name="Sci. Rep.">
        <title>Orb-weaving spider Araneus ventricosus genome elucidates the spidroin gene catalogue.</title>
        <authorList>
            <person name="Kono N."/>
            <person name="Nakamura H."/>
            <person name="Ohtoshi R."/>
            <person name="Moran D.A.P."/>
            <person name="Shinohara A."/>
            <person name="Yoshida Y."/>
            <person name="Fujiwara M."/>
            <person name="Mori M."/>
            <person name="Tomita M."/>
            <person name="Arakawa K."/>
        </authorList>
    </citation>
    <scope>NUCLEOTIDE SEQUENCE [LARGE SCALE GENOMIC DNA]</scope>
</reference>
<comment type="subcellular location">
    <subcellularLocation>
        <location evidence="1">Membrane</location>
        <topology evidence="1">Multi-pass membrane protein</topology>
    </subcellularLocation>
</comment>
<feature type="transmembrane region" description="Helical" evidence="8">
    <location>
        <begin position="188"/>
        <end position="210"/>
    </location>
</feature>
<dbReference type="PANTHER" id="PTHR11662:SF399">
    <property type="entry name" value="FI19708P1-RELATED"/>
    <property type="match status" value="1"/>
</dbReference>
<dbReference type="Gene3D" id="1.20.1250.20">
    <property type="entry name" value="MFS general substrate transporter like domains"/>
    <property type="match status" value="1"/>
</dbReference>
<accession>A0A4Y2P394</accession>
<feature type="transmembrane region" description="Helical" evidence="8">
    <location>
        <begin position="451"/>
        <end position="470"/>
    </location>
</feature>
<evidence type="ECO:0000256" key="4">
    <source>
        <dbReference type="ARBA" id="ARBA00022847"/>
    </source>
</evidence>
<keyword evidence="11" id="KW-1185">Reference proteome</keyword>
<evidence type="ECO:0000256" key="6">
    <source>
        <dbReference type="ARBA" id="ARBA00023136"/>
    </source>
</evidence>
<evidence type="ECO:0000313" key="9">
    <source>
        <dbReference type="EMBL" id="GBN46344.1"/>
    </source>
</evidence>
<dbReference type="Proteomes" id="UP000499080">
    <property type="component" value="Unassembled WGS sequence"/>
</dbReference>
<dbReference type="GO" id="GO:0016020">
    <property type="term" value="C:membrane"/>
    <property type="evidence" value="ECO:0007669"/>
    <property type="project" value="UniProtKB-SubCell"/>
</dbReference>
<feature type="transmembrane region" description="Helical" evidence="8">
    <location>
        <begin position="413"/>
        <end position="439"/>
    </location>
</feature>
<evidence type="ECO:0000256" key="2">
    <source>
        <dbReference type="ARBA" id="ARBA00022448"/>
    </source>
</evidence>
<feature type="transmembrane region" description="Helical" evidence="8">
    <location>
        <begin position="383"/>
        <end position="406"/>
    </location>
</feature>
<dbReference type="InterPro" id="IPR011701">
    <property type="entry name" value="MFS"/>
</dbReference>
<dbReference type="GO" id="GO:0015293">
    <property type="term" value="F:symporter activity"/>
    <property type="evidence" value="ECO:0007669"/>
    <property type="project" value="UniProtKB-KW"/>
</dbReference>
<evidence type="ECO:0000313" key="10">
    <source>
        <dbReference type="EMBL" id="GBN46348.1"/>
    </source>
</evidence>
<dbReference type="InterPro" id="IPR036259">
    <property type="entry name" value="MFS_trans_sf"/>
</dbReference>
<proteinExistence type="predicted"/>
<dbReference type="OrthoDB" id="6431720at2759"/>
<evidence type="ECO:0000313" key="11">
    <source>
        <dbReference type="Proteomes" id="UP000499080"/>
    </source>
</evidence>
<evidence type="ECO:0000256" key="1">
    <source>
        <dbReference type="ARBA" id="ARBA00004141"/>
    </source>
</evidence>
<dbReference type="InterPro" id="IPR050382">
    <property type="entry name" value="MFS_Na/Anion_cotransporter"/>
</dbReference>
<evidence type="ECO:0000256" key="7">
    <source>
        <dbReference type="SAM" id="MobiDB-lite"/>
    </source>
</evidence>
<dbReference type="GO" id="GO:0006820">
    <property type="term" value="P:monoatomic anion transport"/>
    <property type="evidence" value="ECO:0007669"/>
    <property type="project" value="TreeGrafter"/>
</dbReference>
<dbReference type="SUPFAM" id="SSF103473">
    <property type="entry name" value="MFS general substrate transporter"/>
    <property type="match status" value="1"/>
</dbReference>
<dbReference type="FunFam" id="1.20.1250.20:FF:000003">
    <property type="entry name" value="Solute carrier family 17 member 3"/>
    <property type="match status" value="1"/>
</dbReference>
<organism evidence="10 11">
    <name type="scientific">Araneus ventricosus</name>
    <name type="common">Orbweaver spider</name>
    <name type="synonym">Epeira ventricosa</name>
    <dbReference type="NCBI Taxonomy" id="182803"/>
    <lineage>
        <taxon>Eukaryota</taxon>
        <taxon>Metazoa</taxon>
        <taxon>Ecdysozoa</taxon>
        <taxon>Arthropoda</taxon>
        <taxon>Chelicerata</taxon>
        <taxon>Arachnida</taxon>
        <taxon>Araneae</taxon>
        <taxon>Araneomorphae</taxon>
        <taxon>Entelegynae</taxon>
        <taxon>Araneoidea</taxon>
        <taxon>Araneidae</taxon>
        <taxon>Araneus</taxon>
    </lineage>
</organism>
<gene>
    <name evidence="10" type="primary">Picot_37</name>
    <name evidence="9" type="synonym">Picot_5</name>
    <name evidence="9" type="ORF">AVEN_101968_1</name>
    <name evidence="10" type="ORF">AVEN_139012_1</name>
</gene>
<protein>
    <submittedName>
        <fullName evidence="10">Inorganic phosphate cotransporter</fullName>
    </submittedName>
</protein>
<sequence>MLEIRRNILSNLFERTLREREMEDKNHKKSYDLNLPTVSGKFELADSGVKKTNRGFFLGQRHVVTLVGFLCCFFLAANRLALGVGIVAMVKHRQTKEVFNRNESEISCPFSSTPPKPLVESSFKGEFEWSTELQGYLLGIGFLSFLLTQTPAGRLADAIGSKPLLGFTLPATYKTISNWIPRTERGTLSTLVVCGFAAGISVGGMVTGWLCDIPGFGWPSVFYIWGTLNVMLAVAIQFICYEYPVNHPWITDEELKYITDGLETKETEKHPPTPWKKIFSSVPSYAYFYGLFGHYWSIAYFSTVHPTFTGTVLHYPMTENGVTSCLPVLMKSVGGITASIMCYWITKKNLIGLNKLRKLTTGVGALGFSLCMAGILLAGCDAIIHILCSALSLFTTGIALSGVMIAGVDMAPVFAGSLVGVASTIAGWSCVLIPVITGLVTTHETLSEWKIVFWINLGVVGSSGLVYILFGSAEVQPWNYPDGEYPSESTTKERRHSNRKP</sequence>
<dbReference type="Pfam" id="PF07690">
    <property type="entry name" value="MFS_1"/>
    <property type="match status" value="1"/>
</dbReference>
<dbReference type="PANTHER" id="PTHR11662">
    <property type="entry name" value="SOLUTE CARRIER FAMILY 17"/>
    <property type="match status" value="1"/>
</dbReference>
<feature type="transmembrane region" description="Helical" evidence="8">
    <location>
        <begin position="63"/>
        <end position="90"/>
    </location>
</feature>
<feature type="transmembrane region" description="Helical" evidence="8">
    <location>
        <begin position="328"/>
        <end position="346"/>
    </location>
</feature>
<dbReference type="AlphaFoldDB" id="A0A4Y2P394"/>
<dbReference type="EMBL" id="BGPR01010472">
    <property type="protein sequence ID" value="GBN46348.1"/>
    <property type="molecule type" value="Genomic_DNA"/>
</dbReference>